<dbReference type="GeneID" id="33326897"/>
<proteinExistence type="predicted"/>
<name>A0A2Z2MU08_9EURY</name>
<dbReference type="OrthoDB" id="101320at2157"/>
<reference evidence="2 3" key="1">
    <citation type="submission" date="2016-04" db="EMBL/GenBank/DDBJ databases">
        <title>Complete genome sequence of Thermococcus barossii type strain SHCK-94.</title>
        <authorList>
            <person name="Oger P.M."/>
        </authorList>
    </citation>
    <scope>NUCLEOTIDE SEQUENCE [LARGE SCALE GENOMIC DNA]</scope>
    <source>
        <strain evidence="2 3">SHCK-94</strain>
    </source>
</reference>
<keyword evidence="3" id="KW-1185">Reference proteome</keyword>
<evidence type="ECO:0000313" key="3">
    <source>
        <dbReference type="Proteomes" id="UP000250272"/>
    </source>
</evidence>
<sequence length="288" mass="31629">MKKYSVILILILVTGLMAGCIGSNDSTTSSQTTSQQTEHTPSTTTTESISSTTTEQSPTETPTKITTDELLAGVSGIEQFTYTANAEISMLVVVKQANLTQRDNVTLAIRETGYMDFESWSAWINTTTISVPDNASTNTSRIVVGNVTYIKTPLGWIKSSDPATADFMWRYNLVSLAKKYLRRTPDEREEGKTLVLRYYLSDQEVVPLAMMYFAATQDTQVSVENGLLELYFDGGNLIGGRISFSVNTVTSIDDPTIGKMTITQDGSWSETIAITSVNEKRKVTEPST</sequence>
<dbReference type="AlphaFoldDB" id="A0A2Z2MU08"/>
<organism evidence="2 3">
    <name type="scientific">Thermococcus barossii</name>
    <dbReference type="NCBI Taxonomy" id="54077"/>
    <lineage>
        <taxon>Archaea</taxon>
        <taxon>Methanobacteriati</taxon>
        <taxon>Methanobacteriota</taxon>
        <taxon>Thermococci</taxon>
        <taxon>Thermococcales</taxon>
        <taxon>Thermococcaceae</taxon>
        <taxon>Thermococcus</taxon>
    </lineage>
</organism>
<dbReference type="Proteomes" id="UP000250272">
    <property type="component" value="Chromosome"/>
</dbReference>
<accession>A0A2Z2MU08</accession>
<evidence type="ECO:0000313" key="2">
    <source>
        <dbReference type="EMBL" id="ASJ05478.1"/>
    </source>
</evidence>
<protein>
    <submittedName>
        <fullName evidence="2">Uncharacterized protein</fullName>
    </submittedName>
</protein>
<dbReference type="PROSITE" id="PS51257">
    <property type="entry name" value="PROKAR_LIPOPROTEIN"/>
    <property type="match status" value="1"/>
</dbReference>
<gene>
    <name evidence="2" type="ORF">A3L01_08925</name>
</gene>
<feature type="compositionally biased region" description="Low complexity" evidence="1">
    <location>
        <begin position="26"/>
        <end position="63"/>
    </location>
</feature>
<feature type="region of interest" description="Disordered" evidence="1">
    <location>
        <begin position="25"/>
        <end position="63"/>
    </location>
</feature>
<evidence type="ECO:0000256" key="1">
    <source>
        <dbReference type="SAM" id="MobiDB-lite"/>
    </source>
</evidence>
<dbReference type="KEGG" id="tbs:A3L01_08925"/>
<dbReference type="EMBL" id="CP015101">
    <property type="protein sequence ID" value="ASJ05478.1"/>
    <property type="molecule type" value="Genomic_DNA"/>
</dbReference>
<dbReference type="RefSeq" id="WP_088865476.1">
    <property type="nucleotide sequence ID" value="NZ_CP015101.1"/>
</dbReference>